<protein>
    <recommendedName>
        <fullName evidence="2">Programmed cell death protein 2 C-terminal domain-containing protein</fullName>
    </recommendedName>
</protein>
<feature type="region of interest" description="Disordered" evidence="1">
    <location>
        <begin position="182"/>
        <end position="201"/>
    </location>
</feature>
<name>A0AAN9Y5Y7_9HEMI</name>
<dbReference type="GO" id="GO:0005737">
    <property type="term" value="C:cytoplasm"/>
    <property type="evidence" value="ECO:0007669"/>
    <property type="project" value="InterPro"/>
</dbReference>
<comment type="caution">
    <text evidence="3">The sequence shown here is derived from an EMBL/GenBank/DDBJ whole genome shotgun (WGS) entry which is preliminary data.</text>
</comment>
<dbReference type="GO" id="GO:0005634">
    <property type="term" value="C:nucleus"/>
    <property type="evidence" value="ECO:0007669"/>
    <property type="project" value="TreeGrafter"/>
</dbReference>
<dbReference type="Pfam" id="PF04194">
    <property type="entry name" value="PDCD2_C"/>
    <property type="match status" value="1"/>
</dbReference>
<dbReference type="PANTHER" id="PTHR12298">
    <property type="entry name" value="PCDC2 PROGRAMMED CELL DEATH PROTEIN 2 -RELATED"/>
    <property type="match status" value="1"/>
</dbReference>
<keyword evidence="4" id="KW-1185">Reference proteome</keyword>
<evidence type="ECO:0000256" key="1">
    <source>
        <dbReference type="SAM" id="MobiDB-lite"/>
    </source>
</evidence>
<dbReference type="EMBL" id="JBBCAQ010000018">
    <property type="protein sequence ID" value="KAK7595469.1"/>
    <property type="molecule type" value="Genomic_DNA"/>
</dbReference>
<evidence type="ECO:0000313" key="3">
    <source>
        <dbReference type="EMBL" id="KAK7595469.1"/>
    </source>
</evidence>
<sequence length="342" mass="39299">MAAEGAFIEEKTDRPLESRFFPNKIGGPPAWLDLKNLPPVSEILCDDCQSPRHFLCQLYSPVEEKDTAFHRTIFVFVCLSEKCFQLGSNKNFIVFRNQLPRHNSFYPAFADGIDLRTDITCSNFGCNLCCLCGIKEEVQCERCKERFCSAHHENLHTKYCSNSHSTVSQKDKILLREFGLSDPEDLSDVDDEPDEPTHNSEEVAEICQKFSQFNSPQDDAVLEDIFKTCSETSHDKTFLKFKARMSDYPDLIIRFSRNNPLWSSDQYQPTAESIPLCEYCSSPREFEFQVLPQLLNYLKLDRGGNLQPGVLDWGTLAVYTCKNSCDKGPPYKKEFLWKQDLL</sequence>
<feature type="domain" description="Programmed cell death protein 2 C-terminal" evidence="2">
    <location>
        <begin position="235"/>
        <end position="340"/>
    </location>
</feature>
<dbReference type="InterPro" id="IPR007320">
    <property type="entry name" value="PDCD2_C"/>
</dbReference>
<proteinExistence type="predicted"/>
<evidence type="ECO:0000259" key="2">
    <source>
        <dbReference type="Pfam" id="PF04194"/>
    </source>
</evidence>
<organism evidence="3 4">
    <name type="scientific">Parthenolecanium corni</name>
    <dbReference type="NCBI Taxonomy" id="536013"/>
    <lineage>
        <taxon>Eukaryota</taxon>
        <taxon>Metazoa</taxon>
        <taxon>Ecdysozoa</taxon>
        <taxon>Arthropoda</taxon>
        <taxon>Hexapoda</taxon>
        <taxon>Insecta</taxon>
        <taxon>Pterygota</taxon>
        <taxon>Neoptera</taxon>
        <taxon>Paraneoptera</taxon>
        <taxon>Hemiptera</taxon>
        <taxon>Sternorrhyncha</taxon>
        <taxon>Coccoidea</taxon>
        <taxon>Coccidae</taxon>
        <taxon>Parthenolecanium</taxon>
    </lineage>
</organism>
<dbReference type="AlphaFoldDB" id="A0AAN9Y5Y7"/>
<dbReference type="Proteomes" id="UP001367676">
    <property type="component" value="Unassembled WGS sequence"/>
</dbReference>
<dbReference type="PANTHER" id="PTHR12298:SF4">
    <property type="entry name" value="PROGRAMMED CELL DEATH PROTEIN 2"/>
    <property type="match status" value="1"/>
</dbReference>
<gene>
    <name evidence="3" type="ORF">V9T40_013294</name>
</gene>
<reference evidence="3 4" key="1">
    <citation type="submission" date="2024-03" db="EMBL/GenBank/DDBJ databases">
        <title>Adaptation during the transition from Ophiocordyceps entomopathogen to insect associate is accompanied by gene loss and intensified selection.</title>
        <authorList>
            <person name="Ward C.M."/>
            <person name="Onetto C.A."/>
            <person name="Borneman A.R."/>
        </authorList>
    </citation>
    <scope>NUCLEOTIDE SEQUENCE [LARGE SCALE GENOMIC DNA]</scope>
    <source>
        <strain evidence="3">AWRI1</strain>
        <tissue evidence="3">Single Adult Female</tissue>
    </source>
</reference>
<feature type="compositionally biased region" description="Acidic residues" evidence="1">
    <location>
        <begin position="182"/>
        <end position="194"/>
    </location>
</feature>
<evidence type="ECO:0000313" key="4">
    <source>
        <dbReference type="Proteomes" id="UP001367676"/>
    </source>
</evidence>
<accession>A0AAN9Y5Y7</accession>